<feature type="transmembrane region" description="Helical" evidence="3">
    <location>
        <begin position="586"/>
        <end position="606"/>
    </location>
</feature>
<feature type="compositionally biased region" description="Low complexity" evidence="2">
    <location>
        <begin position="59"/>
        <end position="82"/>
    </location>
</feature>
<feature type="transmembrane region" description="Helical" evidence="3">
    <location>
        <begin position="768"/>
        <end position="786"/>
    </location>
</feature>
<feature type="compositionally biased region" description="Polar residues" evidence="2">
    <location>
        <begin position="83"/>
        <end position="117"/>
    </location>
</feature>
<feature type="region of interest" description="Disordered" evidence="2">
    <location>
        <begin position="59"/>
        <end position="118"/>
    </location>
</feature>
<dbReference type="AlphaFoldDB" id="A0A9W7F377"/>
<sequence>MDVSIPPDLSLSPSQLLLLEDLAAQFLQQGKSIGDADIPYAQALLSSYFGYVRDATTLTASSSSSPSNNPTTSLTPSRNTTAGNVKSDPQISSVGKTRHSQISSVGQTKSLRTTTPKVNKRKIMPIQSQKSVVLSILCSTEAEAFIEDYNHDLDFENRKVQEMDNKIQKYTVDEDEAITEGLGLIAGMKMKGAIPFKDYKTTFSAQKFLKGFYNQKEGDIYVLSNYNIRGDHNKDGGSVIRGALQAVYHVTEREDGLSEVDYGLHINFGGKLPKLVVNGFIIPDTDNVFSHQQAHFTASLDLEDLKQADGKLLGETIVNQIKKARMKGGWKKHADLGKIGVDEFLYISVAMRKLLSRHPWLRALLHTMSLNQIKMAHTVTTQLSEMKDQDAINLAKGLSTIILSNTQAPAAVDHWISQNIALEEFEKEYAWTRPFFIEIAQYNLNTSNFGLKLRVFGGAVLSTVDLITDIYMTVQFFITEGQESYGRTNAVLIGLTMTIQIFLAYAQNSKSMKHFFQDTICILTGFKPALDAYKVGSGAEQEDYQVINPLLEMSLFKGVEMVFEAIPSSVVQIYALLSAKERSLDALISILVSAATIAFTSSMMTYDWDTSPANRASEPTFHGFVPDKALPRALCFLSMMLLSFAHVLLLTSACALLALTNANWLLLFLGVDMGIFYLYKIVRRDLSLFLNLAGVVRVVAAISERLGAKILVNFTMLIQLRHPQEVGGFPFLVSILTSVVGSFFSVYIYSDYYDKDDKLNKETLQTALGSLMAIWFVSAFTFISVIKRKYLHTFYSMETASTFNRKRILSLRDDQDNEKSLVLTWHPDVYKAWGDELLKPWTIKNWNRWEEEKPAWFTDTWIEAVPNEYIPFEWRVKYKKTKGRVDDSQLQRRRGSISVRELARGREER</sequence>
<evidence type="ECO:0000256" key="2">
    <source>
        <dbReference type="SAM" id="MobiDB-lite"/>
    </source>
</evidence>
<proteinExistence type="predicted"/>
<evidence type="ECO:0000256" key="1">
    <source>
        <dbReference type="SAM" id="Coils"/>
    </source>
</evidence>
<name>A0A9W7F377_9STRA</name>
<feature type="transmembrane region" description="Helical" evidence="3">
    <location>
        <begin position="664"/>
        <end position="682"/>
    </location>
</feature>
<keyword evidence="3" id="KW-0812">Transmembrane</keyword>
<accession>A0A9W7F377</accession>
<feature type="transmembrane region" description="Helical" evidence="3">
    <location>
        <begin position="490"/>
        <end position="506"/>
    </location>
</feature>
<reference evidence="5" key="1">
    <citation type="journal article" date="2023" name="Commun. Biol.">
        <title>Genome analysis of Parmales, the sister group of diatoms, reveals the evolutionary specialization of diatoms from phago-mixotrophs to photoautotrophs.</title>
        <authorList>
            <person name="Ban H."/>
            <person name="Sato S."/>
            <person name="Yoshikawa S."/>
            <person name="Yamada K."/>
            <person name="Nakamura Y."/>
            <person name="Ichinomiya M."/>
            <person name="Sato N."/>
            <person name="Blanc-Mathieu R."/>
            <person name="Endo H."/>
            <person name="Kuwata A."/>
            <person name="Ogata H."/>
        </authorList>
    </citation>
    <scope>NUCLEOTIDE SEQUENCE [LARGE SCALE GENOMIC DNA]</scope>
    <source>
        <strain evidence="5">NIES 3701</strain>
    </source>
</reference>
<evidence type="ECO:0000256" key="3">
    <source>
        <dbReference type="SAM" id="Phobius"/>
    </source>
</evidence>
<keyword evidence="1" id="KW-0175">Coiled coil</keyword>
<feature type="transmembrane region" description="Helical" evidence="3">
    <location>
        <begin position="729"/>
        <end position="748"/>
    </location>
</feature>
<dbReference type="OrthoDB" id="193494at2759"/>
<keyword evidence="5" id="KW-1185">Reference proteome</keyword>
<evidence type="ECO:0000313" key="4">
    <source>
        <dbReference type="EMBL" id="GMH99283.1"/>
    </source>
</evidence>
<feature type="coiled-coil region" evidence="1">
    <location>
        <begin position="146"/>
        <end position="173"/>
    </location>
</feature>
<keyword evidence="3" id="KW-1133">Transmembrane helix</keyword>
<feature type="transmembrane region" description="Helical" evidence="3">
    <location>
        <begin position="688"/>
        <end position="708"/>
    </location>
</feature>
<organism evidence="4 5">
    <name type="scientific">Triparma strigata</name>
    <dbReference type="NCBI Taxonomy" id="1606541"/>
    <lineage>
        <taxon>Eukaryota</taxon>
        <taxon>Sar</taxon>
        <taxon>Stramenopiles</taxon>
        <taxon>Ochrophyta</taxon>
        <taxon>Bolidophyceae</taxon>
        <taxon>Parmales</taxon>
        <taxon>Triparmaceae</taxon>
        <taxon>Triparma</taxon>
    </lineage>
</organism>
<dbReference type="EMBL" id="BRXY01000542">
    <property type="protein sequence ID" value="GMH99283.1"/>
    <property type="molecule type" value="Genomic_DNA"/>
</dbReference>
<feature type="transmembrane region" description="Helical" evidence="3">
    <location>
        <begin position="636"/>
        <end position="657"/>
    </location>
</feature>
<protein>
    <submittedName>
        <fullName evidence="4">Uncharacterized protein</fullName>
    </submittedName>
</protein>
<dbReference type="Proteomes" id="UP001165085">
    <property type="component" value="Unassembled WGS sequence"/>
</dbReference>
<comment type="caution">
    <text evidence="4">The sequence shown here is derived from an EMBL/GenBank/DDBJ whole genome shotgun (WGS) entry which is preliminary data.</text>
</comment>
<gene>
    <name evidence="4" type="ORF">TrST_g3152</name>
</gene>
<evidence type="ECO:0000313" key="5">
    <source>
        <dbReference type="Proteomes" id="UP001165085"/>
    </source>
</evidence>
<keyword evidence="3" id="KW-0472">Membrane</keyword>